<evidence type="ECO:0000313" key="1">
    <source>
        <dbReference type="EMBL" id="MBD2559364.1"/>
    </source>
</evidence>
<comment type="caution">
    <text evidence="1">The sequence shown here is derived from an EMBL/GenBank/DDBJ whole genome shotgun (WGS) entry which is preliminary data.</text>
</comment>
<sequence>MIQLNILELAKQGDTNAINTLVSQWLNLPSITPKTSFKQNCLQIMLESFEVPVQQLVVPLICDGLINLGIQSFNNVKIYGRVTGEDFLDWQQEFELKVQLITPSSIAQAKVDIVSFNTITTTGGQSSLQKPSLQKCDRLRRAGTPSQHIH</sequence>
<proteinExistence type="predicted"/>
<dbReference type="EMBL" id="JACJTE010000001">
    <property type="protein sequence ID" value="MBD2559364.1"/>
    <property type="molecule type" value="Genomic_DNA"/>
</dbReference>
<keyword evidence="2" id="KW-1185">Reference proteome</keyword>
<accession>A0ABR8EP74</accession>
<organism evidence="1 2">
    <name type="scientific">Nostoc linckia FACHB-391</name>
    <dbReference type="NCBI Taxonomy" id="2692906"/>
    <lineage>
        <taxon>Bacteria</taxon>
        <taxon>Bacillati</taxon>
        <taxon>Cyanobacteriota</taxon>
        <taxon>Cyanophyceae</taxon>
        <taxon>Nostocales</taxon>
        <taxon>Nostocaceae</taxon>
        <taxon>Nostoc</taxon>
    </lineage>
</organism>
<evidence type="ECO:0000313" key="2">
    <source>
        <dbReference type="Proteomes" id="UP000604661"/>
    </source>
</evidence>
<reference evidence="1 2" key="1">
    <citation type="journal article" date="2020" name="ISME J.">
        <title>Comparative genomics reveals insights into cyanobacterial evolution and habitat adaptation.</title>
        <authorList>
            <person name="Chen M.Y."/>
            <person name="Teng W.K."/>
            <person name="Zhao L."/>
            <person name="Hu C.X."/>
            <person name="Zhou Y.K."/>
            <person name="Han B.P."/>
            <person name="Song L.R."/>
            <person name="Shu W.S."/>
        </authorList>
    </citation>
    <scope>NUCLEOTIDE SEQUENCE [LARGE SCALE GENOMIC DNA]</scope>
    <source>
        <strain evidence="1 2">FACHB-391</strain>
    </source>
</reference>
<protein>
    <submittedName>
        <fullName evidence="1">Uncharacterized protein</fullName>
    </submittedName>
</protein>
<name>A0ABR8EP74_NOSLI</name>
<gene>
    <name evidence="1" type="ORF">H6G95_01735</name>
</gene>
<dbReference type="Proteomes" id="UP000604661">
    <property type="component" value="Unassembled WGS sequence"/>
</dbReference>
<dbReference type="RefSeq" id="WP_190899080.1">
    <property type="nucleotide sequence ID" value="NZ_JACJTE010000001.1"/>
</dbReference>